<evidence type="ECO:0000313" key="3">
    <source>
        <dbReference type="Proteomes" id="UP000018208"/>
    </source>
</evidence>
<evidence type="ECO:0000313" key="2">
    <source>
        <dbReference type="EMBL" id="KAH0575505.1"/>
    </source>
</evidence>
<protein>
    <submittedName>
        <fullName evidence="1">Uncharacterized protein</fullName>
    </submittedName>
</protein>
<dbReference type="Proteomes" id="UP000018208">
    <property type="component" value="Unassembled WGS sequence"/>
</dbReference>
<accession>V6LDF0</accession>
<proteinExistence type="predicted"/>
<dbReference type="EMBL" id="KI546168">
    <property type="protein sequence ID" value="EST41686.1"/>
    <property type="molecule type" value="Genomic_DNA"/>
</dbReference>
<dbReference type="AlphaFoldDB" id="V6LDF0"/>
<evidence type="ECO:0000313" key="1">
    <source>
        <dbReference type="EMBL" id="EST41686.1"/>
    </source>
</evidence>
<sequence length="172" mass="19687">MAQLTNGKNFFNRAVGPPSCKIGNWVEEQAIWDESMRLIASGVRNDAKNTIMNPLVVSKDNYHPNSEEIGQFGDIAGDKIRQECAAMKTHKFKTKPEWVEDHLHSQKLQDTRVCVQREGHDILNRKMNTTEDEMVSTIQKDFGKKGAEFRFKEAGFKDEVEMYNTGKSTGFW</sequence>
<reference evidence="2" key="2">
    <citation type="submission" date="2020-12" db="EMBL/GenBank/DDBJ databases">
        <title>New Spironucleus salmonicida genome in near-complete chromosomes.</title>
        <authorList>
            <person name="Xu F."/>
            <person name="Kurt Z."/>
            <person name="Jimenez-Gonzalez A."/>
            <person name="Astvaldsson A."/>
            <person name="Andersson J.O."/>
            <person name="Svard S.G."/>
        </authorList>
    </citation>
    <scope>NUCLEOTIDE SEQUENCE</scope>
    <source>
        <strain evidence="2">ATCC 50377</strain>
    </source>
</reference>
<reference evidence="1 2" key="1">
    <citation type="journal article" date="2014" name="PLoS Genet.">
        <title>The Genome of Spironucleus salmonicida Highlights a Fish Pathogen Adapted to Fluctuating Environments.</title>
        <authorList>
            <person name="Xu F."/>
            <person name="Jerlstrom-Hultqvist J."/>
            <person name="Einarsson E."/>
            <person name="Astvaldsson A."/>
            <person name="Svard S.G."/>
            <person name="Andersson J.O."/>
        </authorList>
    </citation>
    <scope>NUCLEOTIDE SEQUENCE</scope>
    <source>
        <strain evidence="2">ATCC 50377</strain>
    </source>
</reference>
<keyword evidence="3" id="KW-1185">Reference proteome</keyword>
<dbReference type="EMBL" id="AUWU02000003">
    <property type="protein sequence ID" value="KAH0575505.1"/>
    <property type="molecule type" value="Genomic_DNA"/>
</dbReference>
<gene>
    <name evidence="1" type="ORF">SS50377_18773</name>
    <name evidence="2" type="ORF">SS50377_23138</name>
</gene>
<name>V6LDF0_9EUKA</name>
<dbReference type="VEuPathDB" id="GiardiaDB:SS50377_23138"/>
<organism evidence="1">
    <name type="scientific">Spironucleus salmonicida</name>
    <dbReference type="NCBI Taxonomy" id="348837"/>
    <lineage>
        <taxon>Eukaryota</taxon>
        <taxon>Metamonada</taxon>
        <taxon>Diplomonadida</taxon>
        <taxon>Hexamitidae</taxon>
        <taxon>Hexamitinae</taxon>
        <taxon>Spironucleus</taxon>
    </lineage>
</organism>